<evidence type="ECO:0000259" key="1">
    <source>
        <dbReference type="Pfam" id="PF13472"/>
    </source>
</evidence>
<feature type="domain" description="SGNH hydrolase-type esterase" evidence="1">
    <location>
        <begin position="123"/>
        <end position="295"/>
    </location>
</feature>
<dbReference type="InterPro" id="IPR036514">
    <property type="entry name" value="SGNH_hydro_sf"/>
</dbReference>
<gene>
    <name evidence="2" type="ordered locus">Cyagr_1917</name>
</gene>
<dbReference type="eggNOG" id="COG4249">
    <property type="taxonomic scope" value="Bacteria"/>
</dbReference>
<dbReference type="OrthoDB" id="2546654at2"/>
<dbReference type="Proteomes" id="UP000010388">
    <property type="component" value="Chromosome"/>
</dbReference>
<accession>K9P8Z5</accession>
<reference evidence="3" key="1">
    <citation type="journal article" date="2013" name="Proc. Natl. Acad. Sci. U.S.A.">
        <title>Improving the coverage of the cyanobacterial phylum using diversity-driven genome sequencing.</title>
        <authorList>
            <person name="Shih P.M."/>
            <person name="Wu D."/>
            <person name="Latifi A."/>
            <person name="Axen S.D."/>
            <person name="Fewer D.P."/>
            <person name="Talla E."/>
            <person name="Calteau A."/>
            <person name="Cai F."/>
            <person name="Tandeau de Marsac N."/>
            <person name="Rippka R."/>
            <person name="Herdman M."/>
            <person name="Sivonen K."/>
            <person name="Coursin T."/>
            <person name="Laurent T."/>
            <person name="Goodwin L."/>
            <person name="Nolan M."/>
            <person name="Davenport K.W."/>
            <person name="Han C.S."/>
            <person name="Rubin E.M."/>
            <person name="Eisen J.A."/>
            <person name="Woyke T."/>
            <person name="Gugger M."/>
            <person name="Kerfeld C.A."/>
        </authorList>
    </citation>
    <scope>NUCLEOTIDE SEQUENCE [LARGE SCALE GENOMIC DNA]</scope>
    <source>
        <strain evidence="3">ATCC 27147 / PCC 6307</strain>
    </source>
</reference>
<dbReference type="InterPro" id="IPR013830">
    <property type="entry name" value="SGNH_hydro"/>
</dbReference>
<evidence type="ECO:0000313" key="3">
    <source>
        <dbReference type="Proteomes" id="UP000010388"/>
    </source>
</evidence>
<proteinExistence type="predicted"/>
<dbReference type="HOGENOM" id="CLU_945348_0_0_3"/>
<dbReference type="Pfam" id="PF13472">
    <property type="entry name" value="Lipase_GDSL_2"/>
    <property type="match status" value="1"/>
</dbReference>
<organism evidence="2 3">
    <name type="scientific">Cyanobium gracile (strain ATCC 27147 / PCC 6307)</name>
    <dbReference type="NCBI Taxonomy" id="292564"/>
    <lineage>
        <taxon>Bacteria</taxon>
        <taxon>Bacillati</taxon>
        <taxon>Cyanobacteriota</taxon>
        <taxon>Cyanophyceae</taxon>
        <taxon>Synechococcales</taxon>
        <taxon>Prochlorococcaceae</taxon>
        <taxon>Cyanobium</taxon>
    </lineage>
</organism>
<dbReference type="KEGG" id="cgc:Cyagr_1917"/>
<dbReference type="EMBL" id="CP003495">
    <property type="protein sequence ID" value="AFY29049.1"/>
    <property type="molecule type" value="Genomic_DNA"/>
</dbReference>
<dbReference type="SUPFAM" id="SSF52266">
    <property type="entry name" value="SGNH hydrolase"/>
    <property type="match status" value="1"/>
</dbReference>
<dbReference type="RefSeq" id="WP_015109496.1">
    <property type="nucleotide sequence ID" value="NC_019675.1"/>
</dbReference>
<protein>
    <recommendedName>
        <fullName evidence="1">SGNH hydrolase-type esterase domain-containing protein</fullName>
    </recommendedName>
</protein>
<dbReference type="Gene3D" id="3.40.50.1110">
    <property type="entry name" value="SGNH hydrolase"/>
    <property type="match status" value="1"/>
</dbReference>
<dbReference type="AlphaFoldDB" id="K9P8Z5"/>
<name>K9P8Z5_CYAGP</name>
<dbReference type="STRING" id="292564.Cyagr_1917"/>
<evidence type="ECO:0000313" key="2">
    <source>
        <dbReference type="EMBL" id="AFY29049.1"/>
    </source>
</evidence>
<sequence>MPLNPGDLNDYSPERIQAFKQQALLNERYTISGQGNQLEIDRKDWAPRDWPDPQLPSITTEGASLGPLIAEGDSWFDYLPGIDILDHLRYRGYAFDVSYARAGDTLENMIYGTKHDRDYNRLPPTLDAVLTRLSQVKPKALLFSGGGNDVAGEEFTRYFNHSHSGLKAFRDSFAEFEIGIVFKKYLDDLCAKVRQASPSTVIVMHGYGHTPPTGKAVINAGDFRFIGPWLRNVLTSKGITDTQEQRSIVFYVIDLYNEMLKAVQRDNSDNFRFVDLRQVINPDSDWANELHLTNAAFYAAASRIHDELQLLAQ</sequence>